<dbReference type="PANTHER" id="PTHR37693:SF1">
    <property type="entry name" value="INTEGRAL MEMBRANE PROTEIN"/>
    <property type="match status" value="1"/>
</dbReference>
<feature type="transmembrane region" description="Helical" evidence="6">
    <location>
        <begin position="248"/>
        <end position="266"/>
    </location>
</feature>
<keyword evidence="4 6" id="KW-1133">Transmembrane helix</keyword>
<dbReference type="Proteomes" id="UP000198505">
    <property type="component" value="Unassembled WGS sequence"/>
</dbReference>
<evidence type="ECO:0000256" key="6">
    <source>
        <dbReference type="SAM" id="Phobius"/>
    </source>
</evidence>
<feature type="transmembrane region" description="Helical" evidence="6">
    <location>
        <begin position="49"/>
        <end position="69"/>
    </location>
</feature>
<dbReference type="NCBIfam" id="TIGR00374">
    <property type="entry name" value="flippase-like domain"/>
    <property type="match status" value="1"/>
</dbReference>
<organism evidence="7 8">
    <name type="scientific">Vreelandella subterranea</name>
    <dbReference type="NCBI Taxonomy" id="416874"/>
    <lineage>
        <taxon>Bacteria</taxon>
        <taxon>Pseudomonadati</taxon>
        <taxon>Pseudomonadota</taxon>
        <taxon>Gammaproteobacteria</taxon>
        <taxon>Oceanospirillales</taxon>
        <taxon>Halomonadaceae</taxon>
        <taxon>Vreelandella</taxon>
    </lineage>
</organism>
<feature type="transmembrane region" description="Helical" evidence="6">
    <location>
        <begin position="278"/>
        <end position="298"/>
    </location>
</feature>
<evidence type="ECO:0000256" key="3">
    <source>
        <dbReference type="ARBA" id="ARBA00022692"/>
    </source>
</evidence>
<evidence type="ECO:0000256" key="2">
    <source>
        <dbReference type="ARBA" id="ARBA00022475"/>
    </source>
</evidence>
<dbReference type="EMBL" id="FOGS01000007">
    <property type="protein sequence ID" value="SES09888.1"/>
    <property type="molecule type" value="Genomic_DNA"/>
</dbReference>
<dbReference type="Pfam" id="PF03706">
    <property type="entry name" value="LPG_synthase_TM"/>
    <property type="match status" value="1"/>
</dbReference>
<keyword evidence="8" id="KW-1185">Reference proteome</keyword>
<feature type="transmembrane region" description="Helical" evidence="6">
    <location>
        <begin position="167"/>
        <end position="186"/>
    </location>
</feature>
<evidence type="ECO:0000313" key="7">
    <source>
        <dbReference type="EMBL" id="SES09888.1"/>
    </source>
</evidence>
<name>A0A1H9UKS4_9GAMM</name>
<evidence type="ECO:0008006" key="9">
    <source>
        <dbReference type="Google" id="ProtNLM"/>
    </source>
</evidence>
<comment type="subcellular location">
    <subcellularLocation>
        <location evidence="1">Cell membrane</location>
        <topology evidence="1">Multi-pass membrane protein</topology>
    </subcellularLocation>
</comment>
<gene>
    <name evidence="7" type="ORF">SAMN04487958_10751</name>
</gene>
<dbReference type="STRING" id="416874.SAMN04487958_10751"/>
<proteinExistence type="predicted"/>
<evidence type="ECO:0000256" key="4">
    <source>
        <dbReference type="ARBA" id="ARBA00022989"/>
    </source>
</evidence>
<sequence length="353" mass="38365">MLSFSHAKPSAWWRWRPLQVAMIVLALGLPLVLTAWIGGSDAWQRVRQFPLGILLLMLFLACLCWNLNAARLRLMLGGRAGPLGQRGALGIELASKFALCATPGGSGGPATLLVLLAQRGLPPSKGSAVFLIDQGCDMLFFLSMLGGLVILSLVSDVNWPHQTLVQSALAGLVACATLVSLLVYQLPRLLRARRFRLTWLSRDRRRRLARGCLGFRQDLKVTLSLPPTTLAAMLLLTTAHWLMRYSLLYLAVLGVGGDVDWVWTFLTQMLAMAASQLSFLPGGAGAAEVGVGSLLLPLMAAEQAAAAVLIWRLISYHLYLAAGAPFFLSYGFRLFRRSPSIDGPVPEAKKEHP</sequence>
<dbReference type="AlphaFoldDB" id="A0A1H9UKS4"/>
<reference evidence="8" key="1">
    <citation type="submission" date="2016-10" db="EMBL/GenBank/DDBJ databases">
        <authorList>
            <person name="Varghese N."/>
            <person name="Submissions S."/>
        </authorList>
    </citation>
    <scope>NUCLEOTIDE SEQUENCE [LARGE SCALE GENOMIC DNA]</scope>
    <source>
        <strain evidence="8">CGMCC 1.6495</strain>
    </source>
</reference>
<accession>A0A1H9UKS4</accession>
<evidence type="ECO:0000256" key="5">
    <source>
        <dbReference type="ARBA" id="ARBA00023136"/>
    </source>
</evidence>
<dbReference type="InterPro" id="IPR022791">
    <property type="entry name" value="L-PG_synthase/AglD"/>
</dbReference>
<evidence type="ECO:0000256" key="1">
    <source>
        <dbReference type="ARBA" id="ARBA00004651"/>
    </source>
</evidence>
<dbReference type="RefSeq" id="WP_092827909.1">
    <property type="nucleotide sequence ID" value="NZ_FOGS01000007.1"/>
</dbReference>
<feature type="transmembrane region" description="Helical" evidence="6">
    <location>
        <begin position="20"/>
        <end position="37"/>
    </location>
</feature>
<keyword evidence="3 6" id="KW-0812">Transmembrane</keyword>
<evidence type="ECO:0000313" key="8">
    <source>
        <dbReference type="Proteomes" id="UP000198505"/>
    </source>
</evidence>
<feature type="transmembrane region" description="Helical" evidence="6">
    <location>
        <begin position="304"/>
        <end position="328"/>
    </location>
</feature>
<keyword evidence="5 6" id="KW-0472">Membrane</keyword>
<dbReference type="PANTHER" id="PTHR37693">
    <property type="entry name" value="PHOSPHATIDYLGLYCEROL LYSYLTRANSFERASE"/>
    <property type="match status" value="1"/>
</dbReference>
<protein>
    <recommendedName>
        <fullName evidence="9">Lysylphosphatidylglycerol synthase TM region</fullName>
    </recommendedName>
</protein>
<feature type="transmembrane region" description="Helical" evidence="6">
    <location>
        <begin position="138"/>
        <end position="155"/>
    </location>
</feature>
<keyword evidence="2" id="KW-1003">Cell membrane</keyword>
<dbReference type="GO" id="GO:0005886">
    <property type="term" value="C:plasma membrane"/>
    <property type="evidence" value="ECO:0007669"/>
    <property type="project" value="UniProtKB-SubCell"/>
</dbReference>